<dbReference type="AlphaFoldDB" id="A0A0F9QRX2"/>
<sequence length="172" mass="19289">MKWYRFQRGTFRLPKPPWTGRTWRKRLSETKGKVTDLIKKHDGTVFGLKLGADEYLYSFPDKRGTPFDDEMVQVGSLVRIEWAPFTKDGKQKKYVNVLELLAPDATVPPSAPVDTGYRTPDQMQAAKALSEAVLLVNGVTFKVDNVEQAVGAVLYAYNEFLHALNGDEAPGP</sequence>
<dbReference type="EMBL" id="LAZR01003669">
    <property type="protein sequence ID" value="KKN15861.1"/>
    <property type="molecule type" value="Genomic_DNA"/>
</dbReference>
<proteinExistence type="predicted"/>
<reference evidence="1" key="1">
    <citation type="journal article" date="2015" name="Nature">
        <title>Complex archaea that bridge the gap between prokaryotes and eukaryotes.</title>
        <authorList>
            <person name="Spang A."/>
            <person name="Saw J.H."/>
            <person name="Jorgensen S.L."/>
            <person name="Zaremba-Niedzwiedzka K."/>
            <person name="Martijn J."/>
            <person name="Lind A.E."/>
            <person name="van Eijk R."/>
            <person name="Schleper C."/>
            <person name="Guy L."/>
            <person name="Ettema T.J."/>
        </authorList>
    </citation>
    <scope>NUCLEOTIDE SEQUENCE</scope>
</reference>
<protein>
    <submittedName>
        <fullName evidence="1">Uncharacterized protein</fullName>
    </submittedName>
</protein>
<name>A0A0F9QRX2_9ZZZZ</name>
<gene>
    <name evidence="1" type="ORF">LCGC14_0981540</name>
</gene>
<evidence type="ECO:0000313" key="1">
    <source>
        <dbReference type="EMBL" id="KKN15861.1"/>
    </source>
</evidence>
<organism evidence="1">
    <name type="scientific">marine sediment metagenome</name>
    <dbReference type="NCBI Taxonomy" id="412755"/>
    <lineage>
        <taxon>unclassified sequences</taxon>
        <taxon>metagenomes</taxon>
        <taxon>ecological metagenomes</taxon>
    </lineage>
</organism>
<comment type="caution">
    <text evidence="1">The sequence shown here is derived from an EMBL/GenBank/DDBJ whole genome shotgun (WGS) entry which is preliminary data.</text>
</comment>
<accession>A0A0F9QRX2</accession>